<protein>
    <submittedName>
        <fullName evidence="3">Uncharacterized protein</fullName>
    </submittedName>
</protein>
<feature type="transmembrane region" description="Helical" evidence="2">
    <location>
        <begin position="160"/>
        <end position="176"/>
    </location>
</feature>
<proteinExistence type="predicted"/>
<reference evidence="4" key="1">
    <citation type="submission" date="2017-01" db="EMBL/GenBank/DDBJ databases">
        <authorList>
            <person name="Wang Y."/>
            <person name="White M."/>
            <person name="Kvist S."/>
            <person name="Moncalvo J.-M."/>
        </authorList>
    </citation>
    <scope>NUCLEOTIDE SEQUENCE [LARGE SCALE GENOMIC DNA]</scope>
    <source>
        <strain evidence="4">COL-18-3</strain>
    </source>
</reference>
<dbReference type="Proteomes" id="UP000188320">
    <property type="component" value="Unassembled WGS sequence"/>
</dbReference>
<feature type="region of interest" description="Disordered" evidence="1">
    <location>
        <begin position="66"/>
        <end position="99"/>
    </location>
</feature>
<feature type="compositionally biased region" description="Polar residues" evidence="1">
    <location>
        <begin position="85"/>
        <end position="95"/>
    </location>
</feature>
<feature type="compositionally biased region" description="Basic and acidic residues" evidence="1">
    <location>
        <begin position="66"/>
        <end position="79"/>
    </location>
</feature>
<evidence type="ECO:0000256" key="2">
    <source>
        <dbReference type="SAM" id="Phobius"/>
    </source>
</evidence>
<dbReference type="AlphaFoldDB" id="A0A1R1PSN0"/>
<sequence length="206" mass="23016">MNSSSGSQGNAVYLCYTNLIRTYVLDILCVIELFDFAQDFITYNDYLEASFVQALKTAERAARKKQLEQEKAKQDEDRKKRAASMVSTPTTTKGYTSKHADSPVAVKKINEIVRENITGESSSRPAQTQVEAQDSSKNSSVSSGHKLAASYLVKLVKNNMGTINIVILIVLVINYIRKKYPMGRLLPLFVEKLKIATTMATKITYM</sequence>
<keyword evidence="2" id="KW-0472">Membrane</keyword>
<keyword evidence="2" id="KW-0812">Transmembrane</keyword>
<keyword evidence="4" id="KW-1185">Reference proteome</keyword>
<keyword evidence="2" id="KW-1133">Transmembrane helix</keyword>
<organism evidence="3 4">
    <name type="scientific">Zancudomyces culisetae</name>
    <name type="common">Gut fungus</name>
    <name type="synonym">Smittium culisetae</name>
    <dbReference type="NCBI Taxonomy" id="1213189"/>
    <lineage>
        <taxon>Eukaryota</taxon>
        <taxon>Fungi</taxon>
        <taxon>Fungi incertae sedis</taxon>
        <taxon>Zoopagomycota</taxon>
        <taxon>Kickxellomycotina</taxon>
        <taxon>Harpellomycetes</taxon>
        <taxon>Harpellales</taxon>
        <taxon>Legeriomycetaceae</taxon>
        <taxon>Zancudomyces</taxon>
    </lineage>
</organism>
<name>A0A1R1PSN0_ZANCU</name>
<accession>A0A1R1PSN0</accession>
<comment type="caution">
    <text evidence="3">The sequence shown here is derived from an EMBL/GenBank/DDBJ whole genome shotgun (WGS) entry which is preliminary data.</text>
</comment>
<feature type="compositionally biased region" description="Polar residues" evidence="1">
    <location>
        <begin position="118"/>
        <end position="133"/>
    </location>
</feature>
<gene>
    <name evidence="3" type="ORF">AX774_g2515</name>
</gene>
<dbReference type="EMBL" id="LSSK01000277">
    <property type="protein sequence ID" value="OMH83968.1"/>
    <property type="molecule type" value="Genomic_DNA"/>
</dbReference>
<evidence type="ECO:0000313" key="3">
    <source>
        <dbReference type="EMBL" id="OMH83968.1"/>
    </source>
</evidence>
<feature type="region of interest" description="Disordered" evidence="1">
    <location>
        <begin position="117"/>
        <end position="142"/>
    </location>
</feature>
<evidence type="ECO:0000313" key="4">
    <source>
        <dbReference type="Proteomes" id="UP000188320"/>
    </source>
</evidence>
<evidence type="ECO:0000256" key="1">
    <source>
        <dbReference type="SAM" id="MobiDB-lite"/>
    </source>
</evidence>